<evidence type="ECO:0000256" key="1">
    <source>
        <dbReference type="ARBA" id="ARBA00000830"/>
    </source>
</evidence>
<dbReference type="NCBIfam" id="TIGR01509">
    <property type="entry name" value="HAD-SF-IA-v3"/>
    <property type="match status" value="1"/>
</dbReference>
<sequence>MKDCKVKAVLIDLDGTLVNTLPDRITAIQYGLKRLGLPAIDDQNVQHYIGDGVWLLAERALQESLENNLDRITDELIQALADEYEAYYLAHICEQTVLSKGALELLQALKERNIAIALITNKKNELTYALLKSLNVYKYFDVIIAGQDGAHKPAPDLLLKALQALNIGVIDAVMIGDSLDDREAAKLASVDMIGVAFGYRPLTKNDVQYLMDDLQEALPYLMNKEG</sequence>
<dbReference type="SFLD" id="SFLDG01129">
    <property type="entry name" value="C1.5:_HAD__Beta-PGM__Phosphata"/>
    <property type="match status" value="1"/>
</dbReference>
<accession>A0ABP9MIR4</accession>
<dbReference type="Pfam" id="PF13419">
    <property type="entry name" value="HAD_2"/>
    <property type="match status" value="1"/>
</dbReference>
<proteinExistence type="inferred from homology"/>
<comment type="caution">
    <text evidence="6">The sequence shown here is derived from an EMBL/GenBank/DDBJ whole genome shotgun (WGS) entry which is preliminary data.</text>
</comment>
<dbReference type="PANTHER" id="PTHR43434">
    <property type="entry name" value="PHOSPHOGLYCOLATE PHOSPHATASE"/>
    <property type="match status" value="1"/>
</dbReference>
<dbReference type="SUPFAM" id="SSF56784">
    <property type="entry name" value="HAD-like"/>
    <property type="match status" value="1"/>
</dbReference>
<gene>
    <name evidence="6" type="primary">gph</name>
    <name evidence="6" type="ORF">GCM10023338_06080</name>
</gene>
<feature type="coiled-coil region" evidence="5">
    <location>
        <begin position="55"/>
        <end position="82"/>
    </location>
</feature>
<reference evidence="7" key="1">
    <citation type="journal article" date="2019" name="Int. J. Syst. Evol. Microbiol.">
        <title>The Global Catalogue of Microorganisms (GCM) 10K type strain sequencing project: providing services to taxonomists for standard genome sequencing and annotation.</title>
        <authorList>
            <consortium name="The Broad Institute Genomics Platform"/>
            <consortium name="The Broad Institute Genome Sequencing Center for Infectious Disease"/>
            <person name="Wu L."/>
            <person name="Ma J."/>
        </authorList>
    </citation>
    <scope>NUCLEOTIDE SEQUENCE [LARGE SCALE GENOMIC DNA]</scope>
    <source>
        <strain evidence="7">JCM 18424</strain>
    </source>
</reference>
<dbReference type="Proteomes" id="UP001500631">
    <property type="component" value="Unassembled WGS sequence"/>
</dbReference>
<dbReference type="PANTHER" id="PTHR43434:SF1">
    <property type="entry name" value="PHOSPHOGLYCOLATE PHOSPHATASE"/>
    <property type="match status" value="1"/>
</dbReference>
<dbReference type="NCBIfam" id="TIGR01549">
    <property type="entry name" value="HAD-SF-IA-v1"/>
    <property type="match status" value="1"/>
</dbReference>
<evidence type="ECO:0000256" key="5">
    <source>
        <dbReference type="SAM" id="Coils"/>
    </source>
</evidence>
<dbReference type="InterPro" id="IPR041492">
    <property type="entry name" value="HAD_2"/>
</dbReference>
<comment type="pathway">
    <text evidence="2">Organic acid metabolism; glycolate biosynthesis; glycolate from 2-phosphoglycolate: step 1/1.</text>
</comment>
<keyword evidence="7" id="KW-1185">Reference proteome</keyword>
<dbReference type="InterPro" id="IPR036412">
    <property type="entry name" value="HAD-like_sf"/>
</dbReference>
<evidence type="ECO:0000256" key="3">
    <source>
        <dbReference type="ARBA" id="ARBA00006171"/>
    </source>
</evidence>
<dbReference type="EC" id="3.1.3.18" evidence="4"/>
<evidence type="ECO:0000313" key="6">
    <source>
        <dbReference type="EMBL" id="GAA5096085.1"/>
    </source>
</evidence>
<dbReference type="RefSeq" id="WP_077924718.1">
    <property type="nucleotide sequence ID" value="NZ_BAABKE010000002.1"/>
</dbReference>
<evidence type="ECO:0000313" key="7">
    <source>
        <dbReference type="Proteomes" id="UP001500631"/>
    </source>
</evidence>
<dbReference type="InterPro" id="IPR023198">
    <property type="entry name" value="PGP-like_dom2"/>
</dbReference>
<comment type="catalytic activity">
    <reaction evidence="1">
        <text>2-phosphoglycolate + H2O = glycolate + phosphate</text>
        <dbReference type="Rhea" id="RHEA:14369"/>
        <dbReference type="ChEBI" id="CHEBI:15377"/>
        <dbReference type="ChEBI" id="CHEBI:29805"/>
        <dbReference type="ChEBI" id="CHEBI:43474"/>
        <dbReference type="ChEBI" id="CHEBI:58033"/>
        <dbReference type="EC" id="3.1.3.18"/>
    </reaction>
</comment>
<protein>
    <recommendedName>
        <fullName evidence="4">phosphoglycolate phosphatase</fullName>
        <ecNumber evidence="4">3.1.3.18</ecNumber>
    </recommendedName>
</protein>
<dbReference type="SFLD" id="SFLDS00003">
    <property type="entry name" value="Haloacid_Dehalogenase"/>
    <property type="match status" value="1"/>
</dbReference>
<dbReference type="Gene3D" id="3.40.50.1000">
    <property type="entry name" value="HAD superfamily/HAD-like"/>
    <property type="match status" value="1"/>
</dbReference>
<dbReference type="Gene3D" id="1.10.150.240">
    <property type="entry name" value="Putative phosphatase, domain 2"/>
    <property type="match status" value="1"/>
</dbReference>
<dbReference type="InterPro" id="IPR050155">
    <property type="entry name" value="HAD-like_hydrolase_sf"/>
</dbReference>
<dbReference type="InterPro" id="IPR006439">
    <property type="entry name" value="HAD-SF_hydro_IA"/>
</dbReference>
<dbReference type="EMBL" id="BAABKE010000002">
    <property type="protein sequence ID" value="GAA5096085.1"/>
    <property type="molecule type" value="Genomic_DNA"/>
</dbReference>
<comment type="similarity">
    <text evidence="3">Belongs to the HAD-like hydrolase superfamily. CbbY/CbbZ/Gph/YieH family.</text>
</comment>
<keyword evidence="5" id="KW-0175">Coiled coil</keyword>
<evidence type="ECO:0000256" key="2">
    <source>
        <dbReference type="ARBA" id="ARBA00004818"/>
    </source>
</evidence>
<dbReference type="PROSITE" id="PS01228">
    <property type="entry name" value="COF_1"/>
    <property type="match status" value="1"/>
</dbReference>
<dbReference type="InterPro" id="IPR023214">
    <property type="entry name" value="HAD_sf"/>
</dbReference>
<name>A0ABP9MIR4_9GAMM</name>
<organism evidence="6 7">
    <name type="scientific">Wohlfahrtiimonas larvae</name>
    <dbReference type="NCBI Taxonomy" id="1157986"/>
    <lineage>
        <taxon>Bacteria</taxon>
        <taxon>Pseudomonadati</taxon>
        <taxon>Pseudomonadota</taxon>
        <taxon>Gammaproteobacteria</taxon>
        <taxon>Cardiobacteriales</taxon>
        <taxon>Ignatzschineriaceae</taxon>
        <taxon>Wohlfahrtiimonas</taxon>
    </lineage>
</organism>
<evidence type="ECO:0000256" key="4">
    <source>
        <dbReference type="ARBA" id="ARBA00013078"/>
    </source>
</evidence>